<dbReference type="InterPro" id="IPR014718">
    <property type="entry name" value="GH-type_carb-bd"/>
</dbReference>
<keyword evidence="3" id="KW-1185">Reference proteome</keyword>
<accession>A0ABR2IQZ4</accession>
<protein>
    <recommendedName>
        <fullName evidence="1">Polysaccharide lyase family 8 central domain-containing protein</fullName>
    </recommendedName>
</protein>
<evidence type="ECO:0000313" key="3">
    <source>
        <dbReference type="Proteomes" id="UP001470230"/>
    </source>
</evidence>
<dbReference type="EMBL" id="JAPFFF010000015">
    <property type="protein sequence ID" value="KAK8867093.1"/>
    <property type="molecule type" value="Genomic_DNA"/>
</dbReference>
<feature type="domain" description="Polysaccharide lyase family 8 central" evidence="1">
    <location>
        <begin position="17"/>
        <end position="65"/>
    </location>
</feature>
<sequence>MTFQPTFLCCSPDVHYSFIKWKSFHDKKSWFFIGEEFACVGSDVTLATGDPIETTILNHRLLQNVECFLSFDNKKISCKEL</sequence>
<gene>
    <name evidence="2" type="ORF">M9Y10_010062</name>
</gene>
<dbReference type="Proteomes" id="UP001470230">
    <property type="component" value="Unassembled WGS sequence"/>
</dbReference>
<name>A0ABR2IQZ4_9EUKA</name>
<dbReference type="InterPro" id="IPR011013">
    <property type="entry name" value="Gal_mutarotase_sf_dom"/>
</dbReference>
<evidence type="ECO:0000313" key="2">
    <source>
        <dbReference type="EMBL" id="KAK8867093.1"/>
    </source>
</evidence>
<dbReference type="SUPFAM" id="SSF74650">
    <property type="entry name" value="Galactose mutarotase-like"/>
    <property type="match status" value="1"/>
</dbReference>
<dbReference type="Gene3D" id="2.70.98.10">
    <property type="match status" value="1"/>
</dbReference>
<reference evidence="2 3" key="1">
    <citation type="submission" date="2024-04" db="EMBL/GenBank/DDBJ databases">
        <title>Tritrichomonas musculus Genome.</title>
        <authorList>
            <person name="Alves-Ferreira E."/>
            <person name="Grigg M."/>
            <person name="Lorenzi H."/>
            <person name="Galac M."/>
        </authorList>
    </citation>
    <scope>NUCLEOTIDE SEQUENCE [LARGE SCALE GENOMIC DNA]</scope>
    <source>
        <strain evidence="2 3">EAF2021</strain>
    </source>
</reference>
<dbReference type="Pfam" id="PF02278">
    <property type="entry name" value="Lyase_8"/>
    <property type="match status" value="1"/>
</dbReference>
<comment type="caution">
    <text evidence="2">The sequence shown here is derived from an EMBL/GenBank/DDBJ whole genome shotgun (WGS) entry which is preliminary data.</text>
</comment>
<dbReference type="InterPro" id="IPR003159">
    <property type="entry name" value="Lyase_8_central_dom"/>
</dbReference>
<organism evidence="2 3">
    <name type="scientific">Tritrichomonas musculus</name>
    <dbReference type="NCBI Taxonomy" id="1915356"/>
    <lineage>
        <taxon>Eukaryota</taxon>
        <taxon>Metamonada</taxon>
        <taxon>Parabasalia</taxon>
        <taxon>Tritrichomonadida</taxon>
        <taxon>Tritrichomonadidae</taxon>
        <taxon>Tritrichomonas</taxon>
    </lineage>
</organism>
<evidence type="ECO:0000259" key="1">
    <source>
        <dbReference type="Pfam" id="PF02278"/>
    </source>
</evidence>
<proteinExistence type="predicted"/>